<keyword evidence="6" id="KW-0552">Olfaction</keyword>
<evidence type="ECO:0000256" key="6">
    <source>
        <dbReference type="ARBA" id="ARBA00022725"/>
    </source>
</evidence>
<keyword evidence="7 13" id="KW-1133">Transmembrane helix</keyword>
<keyword evidence="4" id="KW-0716">Sensory transduction</keyword>
<evidence type="ECO:0000256" key="4">
    <source>
        <dbReference type="ARBA" id="ARBA00022606"/>
    </source>
</evidence>
<evidence type="ECO:0000256" key="8">
    <source>
        <dbReference type="ARBA" id="ARBA00023136"/>
    </source>
</evidence>
<comment type="caution">
    <text evidence="14">The sequence shown here is derived from an EMBL/GenBank/DDBJ whole genome shotgun (WGS) entry which is preliminary data.</text>
</comment>
<sequence length="298" mass="33852">MAKANKCFIVPLVIGLIVLLVGILMVTVIFPNLIEKEVVSNVELKDGTLQWYRFREIPFPFNFNVYLFAITNKDEVLAGKKPQVREVGPFVYKEHRKKVIHGIEDDQIVYSDSLTYVFNQTESGEISEDDPITVLNSPVTAILQSLETLPISLGINIEDVLKDIFQDTNVFMEVKVKDLTFGGIRMCDPARNPSGVAKLVCLVIMLMNQKLLEYHEDLSMSFSLFKYKTKLDGPFTINSGVKNVDNLGSITSYKGQEYTQFWEGEKSQCDKVNGFYTTFPPFMEENSNYPVYSTDICK</sequence>
<dbReference type="PANTHER" id="PTHR11923:SF109">
    <property type="entry name" value="SENSORY NEURON MEMBRANE PROTEIN 2"/>
    <property type="match status" value="1"/>
</dbReference>
<dbReference type="InterPro" id="IPR002159">
    <property type="entry name" value="CD36_fam"/>
</dbReference>
<evidence type="ECO:0000256" key="13">
    <source>
        <dbReference type="SAM" id="Phobius"/>
    </source>
</evidence>
<dbReference type="GO" id="GO:0005044">
    <property type="term" value="F:scavenger receptor activity"/>
    <property type="evidence" value="ECO:0007669"/>
    <property type="project" value="TreeGrafter"/>
</dbReference>
<dbReference type="GO" id="GO:0005886">
    <property type="term" value="C:plasma membrane"/>
    <property type="evidence" value="ECO:0007669"/>
    <property type="project" value="UniProtKB-SubCell"/>
</dbReference>
<keyword evidence="8 13" id="KW-0472">Membrane</keyword>
<keyword evidence="9" id="KW-1015">Disulfide bond</keyword>
<dbReference type="AlphaFoldDB" id="A0AAN7PYT1"/>
<comment type="similarity">
    <text evidence="2">Belongs to the CD36 family.</text>
</comment>
<dbReference type="Pfam" id="PF01130">
    <property type="entry name" value="CD36"/>
    <property type="match status" value="1"/>
</dbReference>
<evidence type="ECO:0000256" key="5">
    <source>
        <dbReference type="ARBA" id="ARBA00022692"/>
    </source>
</evidence>
<keyword evidence="15" id="KW-1185">Reference proteome</keyword>
<evidence type="ECO:0000256" key="10">
    <source>
        <dbReference type="ARBA" id="ARBA00023170"/>
    </source>
</evidence>
<dbReference type="GO" id="GO:0005737">
    <property type="term" value="C:cytoplasm"/>
    <property type="evidence" value="ECO:0007669"/>
    <property type="project" value="TreeGrafter"/>
</dbReference>
<evidence type="ECO:0000256" key="1">
    <source>
        <dbReference type="ARBA" id="ARBA00004236"/>
    </source>
</evidence>
<evidence type="ECO:0000313" key="15">
    <source>
        <dbReference type="Proteomes" id="UP001353858"/>
    </source>
</evidence>
<evidence type="ECO:0000256" key="2">
    <source>
        <dbReference type="ARBA" id="ARBA00010532"/>
    </source>
</evidence>
<evidence type="ECO:0000256" key="12">
    <source>
        <dbReference type="ARBA" id="ARBA00040645"/>
    </source>
</evidence>
<dbReference type="GO" id="GO:0007608">
    <property type="term" value="P:sensory perception of smell"/>
    <property type="evidence" value="ECO:0007669"/>
    <property type="project" value="UniProtKB-KW"/>
</dbReference>
<keyword evidence="11" id="KW-0325">Glycoprotein</keyword>
<evidence type="ECO:0000313" key="14">
    <source>
        <dbReference type="EMBL" id="KAK4872735.1"/>
    </source>
</evidence>
<dbReference type="EMBL" id="JARPUR010000007">
    <property type="protein sequence ID" value="KAK4872735.1"/>
    <property type="molecule type" value="Genomic_DNA"/>
</dbReference>
<protein>
    <recommendedName>
        <fullName evidence="12">Sensory neuron membrane protein 2</fullName>
    </recommendedName>
</protein>
<reference evidence="15" key="1">
    <citation type="submission" date="2023-01" db="EMBL/GenBank/DDBJ databases">
        <title>Key to firefly adult light organ development and bioluminescence: homeobox transcription factors regulate luciferase expression and transportation to peroxisome.</title>
        <authorList>
            <person name="Fu X."/>
        </authorList>
    </citation>
    <scope>NUCLEOTIDE SEQUENCE [LARGE SCALE GENOMIC DNA]</scope>
</reference>
<gene>
    <name evidence="14" type="ORF">RN001_014764</name>
</gene>
<evidence type="ECO:0000256" key="7">
    <source>
        <dbReference type="ARBA" id="ARBA00022989"/>
    </source>
</evidence>
<keyword evidence="10" id="KW-0675">Receptor</keyword>
<keyword evidence="5 13" id="KW-0812">Transmembrane</keyword>
<dbReference type="PRINTS" id="PR01609">
    <property type="entry name" value="CD36FAMILY"/>
</dbReference>
<evidence type="ECO:0000256" key="3">
    <source>
        <dbReference type="ARBA" id="ARBA00022475"/>
    </source>
</evidence>
<evidence type="ECO:0000256" key="9">
    <source>
        <dbReference type="ARBA" id="ARBA00023157"/>
    </source>
</evidence>
<feature type="transmembrane region" description="Helical" evidence="13">
    <location>
        <begin position="7"/>
        <end position="30"/>
    </location>
</feature>
<dbReference type="Proteomes" id="UP001353858">
    <property type="component" value="Unassembled WGS sequence"/>
</dbReference>
<evidence type="ECO:0000256" key="11">
    <source>
        <dbReference type="ARBA" id="ARBA00023180"/>
    </source>
</evidence>
<organism evidence="14 15">
    <name type="scientific">Aquatica leii</name>
    <dbReference type="NCBI Taxonomy" id="1421715"/>
    <lineage>
        <taxon>Eukaryota</taxon>
        <taxon>Metazoa</taxon>
        <taxon>Ecdysozoa</taxon>
        <taxon>Arthropoda</taxon>
        <taxon>Hexapoda</taxon>
        <taxon>Insecta</taxon>
        <taxon>Pterygota</taxon>
        <taxon>Neoptera</taxon>
        <taxon>Endopterygota</taxon>
        <taxon>Coleoptera</taxon>
        <taxon>Polyphaga</taxon>
        <taxon>Elateriformia</taxon>
        <taxon>Elateroidea</taxon>
        <taxon>Lampyridae</taxon>
        <taxon>Luciolinae</taxon>
        <taxon>Aquatica</taxon>
    </lineage>
</organism>
<dbReference type="PANTHER" id="PTHR11923">
    <property type="entry name" value="SCAVENGER RECEPTOR CLASS B TYPE-1 SR-B1"/>
    <property type="match status" value="1"/>
</dbReference>
<comment type="subcellular location">
    <subcellularLocation>
        <location evidence="1">Cell membrane</location>
    </subcellularLocation>
</comment>
<proteinExistence type="inferred from homology"/>
<name>A0AAN7PYT1_9COLE</name>
<keyword evidence="3" id="KW-1003">Cell membrane</keyword>
<accession>A0AAN7PYT1</accession>